<gene>
    <name evidence="16" type="ORF">T310_7101</name>
</gene>
<dbReference type="EC" id="6.1.1.12" evidence="3"/>
<evidence type="ECO:0000256" key="5">
    <source>
        <dbReference type="ARBA" id="ARBA00022490"/>
    </source>
</evidence>
<evidence type="ECO:0000256" key="10">
    <source>
        <dbReference type="ARBA" id="ARBA00023146"/>
    </source>
</evidence>
<dbReference type="InterPro" id="IPR012340">
    <property type="entry name" value="NA-bd_OB-fold"/>
</dbReference>
<reference evidence="16 17" key="1">
    <citation type="submission" date="2015-04" db="EMBL/GenBank/DDBJ databases">
        <authorList>
            <person name="Heijne W.H."/>
            <person name="Fedorova N.D."/>
            <person name="Nierman W.C."/>
            <person name="Vollebregt A.W."/>
            <person name="Zhao Z."/>
            <person name="Wu L."/>
            <person name="Kumar M."/>
            <person name="Stam H."/>
            <person name="van den Berg M.A."/>
            <person name="Pel H.J."/>
        </authorList>
    </citation>
    <scope>NUCLEOTIDE SEQUENCE [LARGE SCALE GENOMIC DNA]</scope>
    <source>
        <strain evidence="16 17">CBS 393.64</strain>
    </source>
</reference>
<dbReference type="PANTHER" id="PTHR43450:SF1">
    <property type="entry name" value="ASPARTATE--TRNA LIGASE, CYTOPLASMIC"/>
    <property type="match status" value="1"/>
</dbReference>
<feature type="compositionally biased region" description="Low complexity" evidence="14">
    <location>
        <begin position="16"/>
        <end position="36"/>
    </location>
</feature>
<dbReference type="InterPro" id="IPR002312">
    <property type="entry name" value="Asp/Asn-tRNA-synth_IIb"/>
</dbReference>
<comment type="caution">
    <text evidence="16">The sequence shown here is derived from an EMBL/GenBank/DDBJ whole genome shotgun (WGS) entry which is preliminary data.</text>
</comment>
<dbReference type="Gene3D" id="3.30.930.10">
    <property type="entry name" value="Bira Bifunctional Protein, Domain 2"/>
    <property type="match status" value="1"/>
</dbReference>
<evidence type="ECO:0000259" key="15">
    <source>
        <dbReference type="PROSITE" id="PS50862"/>
    </source>
</evidence>
<dbReference type="RefSeq" id="XP_013325544.1">
    <property type="nucleotide sequence ID" value="XM_013470090.1"/>
</dbReference>
<feature type="region of interest" description="Disordered" evidence="14">
    <location>
        <begin position="1"/>
        <end position="66"/>
    </location>
</feature>
<evidence type="ECO:0000256" key="2">
    <source>
        <dbReference type="ARBA" id="ARBA00005312"/>
    </source>
</evidence>
<feature type="domain" description="Aminoacyl-transfer RNA synthetases class-II family profile" evidence="15">
    <location>
        <begin position="255"/>
        <end position="561"/>
    </location>
</feature>
<dbReference type="GO" id="GO:0017101">
    <property type="term" value="C:aminoacyl-tRNA synthetase multienzyme complex"/>
    <property type="evidence" value="ECO:0007669"/>
    <property type="project" value="TreeGrafter"/>
</dbReference>
<evidence type="ECO:0000256" key="3">
    <source>
        <dbReference type="ARBA" id="ARBA00012841"/>
    </source>
</evidence>
<evidence type="ECO:0000256" key="14">
    <source>
        <dbReference type="SAM" id="MobiDB-lite"/>
    </source>
</evidence>
<keyword evidence="8" id="KW-0067">ATP-binding</keyword>
<evidence type="ECO:0000256" key="13">
    <source>
        <dbReference type="ARBA" id="ARBA00070516"/>
    </source>
</evidence>
<dbReference type="Pfam" id="PF01336">
    <property type="entry name" value="tRNA_anti-codon"/>
    <property type="match status" value="1"/>
</dbReference>
<dbReference type="NCBIfam" id="TIGR00458">
    <property type="entry name" value="aspS_nondisc"/>
    <property type="match status" value="1"/>
</dbReference>
<dbReference type="SUPFAM" id="SSF55681">
    <property type="entry name" value="Class II aaRS and biotin synthetases"/>
    <property type="match status" value="1"/>
</dbReference>
<dbReference type="Gene3D" id="2.40.50.140">
    <property type="entry name" value="Nucleic acid-binding proteins"/>
    <property type="match status" value="1"/>
</dbReference>
<accession>A0A0F4YKV8</accession>
<comment type="subcellular location">
    <subcellularLocation>
        <location evidence="1">Cytoplasm</location>
    </subcellularLocation>
</comment>
<feature type="compositionally biased region" description="Acidic residues" evidence="14">
    <location>
        <begin position="613"/>
        <end position="625"/>
    </location>
</feature>
<dbReference type="STRING" id="1408163.A0A0F4YKV8"/>
<dbReference type="GO" id="GO:0005524">
    <property type="term" value="F:ATP binding"/>
    <property type="evidence" value="ECO:0007669"/>
    <property type="project" value="UniProtKB-KW"/>
</dbReference>
<dbReference type="GeneID" id="25319377"/>
<dbReference type="CDD" id="cd04320">
    <property type="entry name" value="AspRS_cyto_N"/>
    <property type="match status" value="1"/>
</dbReference>
<feature type="region of interest" description="Disordered" evidence="14">
    <location>
        <begin position="613"/>
        <end position="634"/>
    </location>
</feature>
<keyword evidence="10 16" id="KW-0030">Aminoacyl-tRNA synthetase</keyword>
<dbReference type="GO" id="GO:0005829">
    <property type="term" value="C:cytosol"/>
    <property type="evidence" value="ECO:0007669"/>
    <property type="project" value="TreeGrafter"/>
</dbReference>
<feature type="region of interest" description="Disordered" evidence="14">
    <location>
        <begin position="926"/>
        <end position="1070"/>
    </location>
</feature>
<feature type="compositionally biased region" description="Low complexity" evidence="14">
    <location>
        <begin position="995"/>
        <end position="1011"/>
    </location>
</feature>
<feature type="compositionally biased region" description="Acidic residues" evidence="14">
    <location>
        <begin position="766"/>
        <end position="787"/>
    </location>
</feature>
<comment type="similarity">
    <text evidence="2">Belongs to the class-II aminoacyl-tRNA synthetase family. Type 2 subfamily.</text>
</comment>
<name>A0A0F4YKV8_RASE3</name>
<evidence type="ECO:0000256" key="4">
    <source>
        <dbReference type="ARBA" id="ARBA00018853"/>
    </source>
</evidence>
<feature type="region of interest" description="Disordered" evidence="14">
    <location>
        <begin position="562"/>
        <end position="597"/>
    </location>
</feature>
<feature type="compositionally biased region" description="Polar residues" evidence="14">
    <location>
        <begin position="971"/>
        <end position="994"/>
    </location>
</feature>
<dbReference type="FunFam" id="3.30.930.10:FF:000038">
    <property type="entry name" value="Aspartate--tRNA ligase"/>
    <property type="match status" value="1"/>
</dbReference>
<evidence type="ECO:0000256" key="7">
    <source>
        <dbReference type="ARBA" id="ARBA00022741"/>
    </source>
</evidence>
<dbReference type="EMBL" id="LASV01000400">
    <property type="protein sequence ID" value="KKA18932.1"/>
    <property type="molecule type" value="Genomic_DNA"/>
</dbReference>
<protein>
    <recommendedName>
        <fullName evidence="4">Aspartate--tRNA ligase, cytoplasmic</fullName>
        <ecNumber evidence="3">6.1.1.12</ecNumber>
    </recommendedName>
    <alternativeName>
        <fullName evidence="11">Aspartyl-tRNA synthetase</fullName>
    </alternativeName>
    <alternativeName>
        <fullName evidence="13">Probable aspartate--tRNA ligase, cytoplasmic</fullName>
    </alternativeName>
</protein>
<dbReference type="PRINTS" id="PR01042">
    <property type="entry name" value="TRNASYNTHASP"/>
</dbReference>
<dbReference type="InterPro" id="IPR045864">
    <property type="entry name" value="aa-tRNA-synth_II/BPL/LPL"/>
</dbReference>
<feature type="compositionally biased region" description="Basic and acidic residues" evidence="14">
    <location>
        <begin position="926"/>
        <end position="945"/>
    </location>
</feature>
<dbReference type="InterPro" id="IPR004364">
    <property type="entry name" value="Aa-tRNA-synt_II"/>
</dbReference>
<keyword evidence="9" id="KW-0648">Protein biosynthesis</keyword>
<feature type="compositionally biased region" description="Basic and acidic residues" evidence="14">
    <location>
        <begin position="570"/>
        <end position="579"/>
    </location>
</feature>
<evidence type="ECO:0000256" key="11">
    <source>
        <dbReference type="ARBA" id="ARBA00033155"/>
    </source>
</evidence>
<dbReference type="GO" id="GO:0006422">
    <property type="term" value="P:aspartyl-tRNA aminoacylation"/>
    <property type="evidence" value="ECO:0007669"/>
    <property type="project" value="InterPro"/>
</dbReference>
<dbReference type="FunFam" id="2.40.50.140:FF:000132">
    <property type="entry name" value="Aspartyl-tRNA synthetase, cytoplasmic"/>
    <property type="match status" value="1"/>
</dbReference>
<dbReference type="AlphaFoldDB" id="A0A0F4YKV8"/>
<evidence type="ECO:0000256" key="9">
    <source>
        <dbReference type="ARBA" id="ARBA00022917"/>
    </source>
</evidence>
<dbReference type="GO" id="GO:0000387">
    <property type="term" value="P:spliceosomal snRNP assembly"/>
    <property type="evidence" value="ECO:0007669"/>
    <property type="project" value="InterPro"/>
</dbReference>
<comment type="catalytic activity">
    <reaction evidence="12">
        <text>tRNA(Asp) + L-aspartate + ATP = L-aspartyl-tRNA(Asp) + AMP + diphosphate</text>
        <dbReference type="Rhea" id="RHEA:19649"/>
        <dbReference type="Rhea" id="RHEA-COMP:9660"/>
        <dbReference type="Rhea" id="RHEA-COMP:9678"/>
        <dbReference type="ChEBI" id="CHEBI:29991"/>
        <dbReference type="ChEBI" id="CHEBI:30616"/>
        <dbReference type="ChEBI" id="CHEBI:33019"/>
        <dbReference type="ChEBI" id="CHEBI:78442"/>
        <dbReference type="ChEBI" id="CHEBI:78516"/>
        <dbReference type="ChEBI" id="CHEBI:456215"/>
        <dbReference type="EC" id="6.1.1.12"/>
    </reaction>
</comment>
<evidence type="ECO:0000256" key="12">
    <source>
        <dbReference type="ARBA" id="ARBA00047904"/>
    </source>
</evidence>
<evidence type="ECO:0000256" key="8">
    <source>
        <dbReference type="ARBA" id="ARBA00022840"/>
    </source>
</evidence>
<sequence length="1103" mass="121331">MADSSLPHRPKPEETPSPAEGAPAATAAPEGAPAPSKNALKKAAKEKAKAEKAAQRAAQEKAQQAAQDAVDTAKGLYGRLPDSEDLAPVTNFSQLSGDLYEKEVTVVARVDNARQQSAKLAFLMLRQQGKKVQAVIAAAEPISRQMVKWAGGINVNSIVQVTGIVKKPNVPIVSATLSELEIHIRKIYLIAEAAQQLPMQVKDAERPPPLSDIVEDGTQVDAEGAPIVTLKTRLDNRVLDLQTETSQAITWISSGVAELFTEYMLKSGARWIFTSKLTGSSSEGGSEVFEIKYFKRKAYLAQSPQLYKQMCIAGDMESVFEVGPVFRAEDSNTHRHLTEFTGLDFEKTFRHHYHEVLEFAEQLLVFILTQLKERYKDQIAIIQKSYPKAGDFKLPKDGKALRLKYMDAIALLKEAGVDVSEQERFENDLTTAMEKQLGQIIREKYDTDFYVLDKFPMAVRPFYTKADPEDPRFSNSYDFFMRGEEIMSGAQRINDAKELEESMIAKGVDPKSEGFEDYLAAFRQGCPPHAGGGLVDGYDLLNAIRRKKTICIWRTLPERFPASSPHSILKKAEMPEKRKTPSSSDPGNDSPYAKRSRPQTLYADAAAAVDDVDADVDGDDDDQEEGVGVGGRGGGGLLASSLKYARVRPRSDPVYGQKSAFPGLDDANAADELFYGPAEDGLEYLRMVRTDGFPNTLIYLFRSEANSLPTLFVAPKPTTTEAAISKEVARTGGGAADEEGELQREEQEPSGYYHDGVYMAGIPGGEEVDDEEDEGGGEVEGEEEEDAQASYYNLLRHRFLLLRSTLRCSPPASAIAALDDSHPISLPYSVKSARSEWRRLLITTDPQMVQLACMDMNSVFGALKIVARMLSDSVKTRDAMRIRRIGAWAWGLLGRCRDVGQLASEEVSELRDLGKRAVKILSKLREEESAKRVGDDRDEHRRGEGDSDSDEGQTRVQAEKETGVVREPPSDSISPQADQQPVVETTEATQTSHNSSSAPAAESTAPASEQPEGADADADLEAAKARLQARLLQVSPTTEDSREKSTSFSVEGEEEDERQSRASKSSLDLDDAAKHTRAMLDMIITIVGEFYGQRDLLDARDVW</sequence>
<feature type="compositionally biased region" description="Low complexity" evidence="14">
    <location>
        <begin position="55"/>
        <end position="66"/>
    </location>
</feature>
<keyword evidence="6" id="KW-0436">Ligase</keyword>
<evidence type="ECO:0000256" key="6">
    <source>
        <dbReference type="ARBA" id="ARBA00022598"/>
    </source>
</evidence>
<dbReference type="Pfam" id="PF00152">
    <property type="entry name" value="tRNA-synt_2"/>
    <property type="match status" value="1"/>
</dbReference>
<dbReference type="InterPro" id="IPR035426">
    <property type="entry name" value="Gemin2/Brr1"/>
</dbReference>
<keyword evidence="7" id="KW-0547">Nucleotide-binding</keyword>
<evidence type="ECO:0000256" key="1">
    <source>
        <dbReference type="ARBA" id="ARBA00004496"/>
    </source>
</evidence>
<dbReference type="PROSITE" id="PS50862">
    <property type="entry name" value="AA_TRNA_LIGASE_II"/>
    <property type="match status" value="1"/>
</dbReference>
<dbReference type="InterPro" id="IPR006195">
    <property type="entry name" value="aa-tRNA-synth_II"/>
</dbReference>
<feature type="compositionally biased region" description="Basic and acidic residues" evidence="14">
    <location>
        <begin position="43"/>
        <end position="54"/>
    </location>
</feature>
<dbReference type="PANTHER" id="PTHR43450">
    <property type="entry name" value="ASPARTYL-TRNA SYNTHETASE"/>
    <property type="match status" value="1"/>
</dbReference>
<dbReference type="Gene3D" id="1.20.58.1070">
    <property type="match status" value="2"/>
</dbReference>
<dbReference type="InterPro" id="IPR004365">
    <property type="entry name" value="NA-bd_OB_tRNA"/>
</dbReference>
<dbReference type="InterPro" id="IPR004523">
    <property type="entry name" value="Asp-tRNA_synthase_2"/>
</dbReference>
<evidence type="ECO:0000313" key="16">
    <source>
        <dbReference type="EMBL" id="KKA18932.1"/>
    </source>
</evidence>
<evidence type="ECO:0000313" key="17">
    <source>
        <dbReference type="Proteomes" id="UP000053958"/>
    </source>
</evidence>
<dbReference type="GO" id="GO:0003723">
    <property type="term" value="F:RNA binding"/>
    <property type="evidence" value="ECO:0007669"/>
    <property type="project" value="TreeGrafter"/>
</dbReference>
<keyword evidence="17" id="KW-1185">Reference proteome</keyword>
<dbReference type="SUPFAM" id="SSF50249">
    <property type="entry name" value="Nucleic acid-binding proteins"/>
    <property type="match status" value="1"/>
</dbReference>
<dbReference type="Proteomes" id="UP000053958">
    <property type="component" value="Unassembled WGS sequence"/>
</dbReference>
<proteinExistence type="inferred from homology"/>
<organism evidence="16 17">
    <name type="scientific">Rasamsonia emersonii (strain ATCC 16479 / CBS 393.64 / IMI 116815)</name>
    <dbReference type="NCBI Taxonomy" id="1408163"/>
    <lineage>
        <taxon>Eukaryota</taxon>
        <taxon>Fungi</taxon>
        <taxon>Dikarya</taxon>
        <taxon>Ascomycota</taxon>
        <taxon>Pezizomycotina</taxon>
        <taxon>Eurotiomycetes</taxon>
        <taxon>Eurotiomycetidae</taxon>
        <taxon>Eurotiales</taxon>
        <taxon>Trichocomaceae</taxon>
        <taxon>Rasamsonia</taxon>
    </lineage>
</organism>
<dbReference type="Pfam" id="PF04938">
    <property type="entry name" value="SIP1"/>
    <property type="match status" value="1"/>
</dbReference>
<dbReference type="OrthoDB" id="372395at2759"/>
<dbReference type="GO" id="GO:0004815">
    <property type="term" value="F:aspartate-tRNA ligase activity"/>
    <property type="evidence" value="ECO:0007669"/>
    <property type="project" value="UniProtKB-EC"/>
</dbReference>
<feature type="region of interest" description="Disordered" evidence="14">
    <location>
        <begin position="764"/>
        <end position="787"/>
    </location>
</feature>
<keyword evidence="5" id="KW-0963">Cytoplasm</keyword>